<accession>A0AAV3WYP0</accession>
<dbReference type="EMBL" id="BKBI01000027">
    <property type="protein sequence ID" value="GEQ36864.1"/>
    <property type="molecule type" value="Genomic_DNA"/>
</dbReference>
<dbReference type="GeneID" id="96912506"/>
<dbReference type="InterPro" id="IPR052057">
    <property type="entry name" value="IS150/IS1296_orfA-like"/>
</dbReference>
<evidence type="ECO:0000259" key="3">
    <source>
        <dbReference type="Pfam" id="PF13518"/>
    </source>
</evidence>
<feature type="domain" description="Insertion element IS150 protein InsJ-like helix-turn-helix" evidence="3">
    <location>
        <begin position="12"/>
        <end position="57"/>
    </location>
</feature>
<organism evidence="4 5">
    <name type="scientific">Marinilactibacillus psychrotolerans</name>
    <dbReference type="NCBI Taxonomy" id="191770"/>
    <lineage>
        <taxon>Bacteria</taxon>
        <taxon>Bacillati</taxon>
        <taxon>Bacillota</taxon>
        <taxon>Bacilli</taxon>
        <taxon>Lactobacillales</taxon>
        <taxon>Carnobacteriaceae</taxon>
        <taxon>Marinilactibacillus</taxon>
    </lineage>
</organism>
<evidence type="ECO:0000313" key="5">
    <source>
        <dbReference type="Proteomes" id="UP000887127"/>
    </source>
</evidence>
<dbReference type="GO" id="GO:0043565">
    <property type="term" value="F:sequence-specific DNA binding"/>
    <property type="evidence" value="ECO:0007669"/>
    <property type="project" value="InterPro"/>
</dbReference>
<dbReference type="AlphaFoldDB" id="A0AAV3WYP0"/>
<dbReference type="RefSeq" id="WP_176935497.1">
    <property type="nucleotide sequence ID" value="NZ_BJVX01000042.1"/>
</dbReference>
<dbReference type="PANTHER" id="PTHR33795">
    <property type="entry name" value="INSERTION ELEMENT IS150 PROTEIN INSJ"/>
    <property type="match status" value="1"/>
</dbReference>
<evidence type="ECO:0000313" key="4">
    <source>
        <dbReference type="EMBL" id="GEQ36864.1"/>
    </source>
</evidence>
<name>A0AAV3WYP0_9LACT</name>
<dbReference type="Gene3D" id="1.10.10.60">
    <property type="entry name" value="Homeodomain-like"/>
    <property type="match status" value="1"/>
</dbReference>
<dbReference type="SUPFAM" id="SSF48295">
    <property type="entry name" value="TrpR-like"/>
    <property type="match status" value="1"/>
</dbReference>
<reference evidence="4" key="1">
    <citation type="submission" date="2019-08" db="EMBL/GenBank/DDBJ databases">
        <title>Marinilactibacillus psychrotolerans M13-2T whole genome sequencing project.</title>
        <authorList>
            <person name="Ishikawa M."/>
            <person name="Suzuki T."/>
            <person name="Matsutani M."/>
        </authorList>
    </citation>
    <scope>NUCLEOTIDE SEQUENCE</scope>
    <source>
        <strain evidence="4">M13-2T</strain>
    </source>
</reference>
<dbReference type="Pfam" id="PF13518">
    <property type="entry name" value="HTH_28"/>
    <property type="match status" value="2"/>
</dbReference>
<feature type="coiled-coil region" evidence="2">
    <location>
        <begin position="124"/>
        <end position="161"/>
    </location>
</feature>
<dbReference type="InterPro" id="IPR055247">
    <property type="entry name" value="InsJ-like_HTH"/>
</dbReference>
<comment type="similarity">
    <text evidence="1">Belongs to the IS150/IS1296 orfA family.</text>
</comment>
<dbReference type="InterPro" id="IPR036388">
    <property type="entry name" value="WH-like_DNA-bd_sf"/>
</dbReference>
<dbReference type="Proteomes" id="UP000887127">
    <property type="component" value="Unassembled WGS sequence"/>
</dbReference>
<comment type="caution">
    <text evidence="4">The sequence shown here is derived from an EMBL/GenBank/DDBJ whole genome shotgun (WGS) entry which is preliminary data.</text>
</comment>
<evidence type="ECO:0000256" key="1">
    <source>
        <dbReference type="ARBA" id="ARBA00038232"/>
    </source>
</evidence>
<gene>
    <name evidence="4" type="ORF">M132T_23720</name>
</gene>
<keyword evidence="2" id="KW-0175">Coiled coil</keyword>
<dbReference type="PANTHER" id="PTHR33795:SF1">
    <property type="entry name" value="INSERTION ELEMENT IS150 PROTEIN INSJ"/>
    <property type="match status" value="1"/>
</dbReference>
<dbReference type="Gene3D" id="1.10.10.10">
    <property type="entry name" value="Winged helix-like DNA-binding domain superfamily/Winged helix DNA-binding domain"/>
    <property type="match status" value="1"/>
</dbReference>
<proteinExistence type="inferred from homology"/>
<feature type="domain" description="Insertion element IS150 protein InsJ-like helix-turn-helix" evidence="3">
    <location>
        <begin position="66"/>
        <end position="118"/>
    </location>
</feature>
<protein>
    <submittedName>
        <fullName evidence="4">Transposase</fullName>
    </submittedName>
</protein>
<evidence type="ECO:0000256" key="2">
    <source>
        <dbReference type="SAM" id="Coils"/>
    </source>
</evidence>
<sequence length="189" mass="22169">MTKYNLKFKSMVVTEYLKGFGGYSYLANKYDIKSATQVKDWINTYQNSGWEGLERKRNHKIYSVQFKVNAVELYLRIESSYREVANQLGINRQSMIASWCKKFLEEGVDGLSKGKGRPTIMPKKKKLDLVKQSINKEKDRLEELEKQDRLLEIENAYLKELRRLGLSDPEFLAKTKRELPTTSEKKKEN</sequence>
<dbReference type="InterPro" id="IPR010921">
    <property type="entry name" value="Trp_repressor/repl_initiator"/>
</dbReference>